<protein>
    <recommendedName>
        <fullName evidence="3 5">Argininosuccinate lyase</fullName>
        <shortName evidence="5">ASAL</shortName>
        <ecNumber evidence="3 5">4.3.2.1</ecNumber>
    </recommendedName>
    <alternativeName>
        <fullName evidence="5">Arginosuccinase</fullName>
    </alternativeName>
</protein>
<evidence type="ECO:0000256" key="1">
    <source>
        <dbReference type="ARBA" id="ARBA00000985"/>
    </source>
</evidence>
<comment type="similarity">
    <text evidence="5">Belongs to the lyase 1 family. Argininosuccinate lyase subfamily.</text>
</comment>
<dbReference type="EC" id="4.3.2.1" evidence="3 5"/>
<proteinExistence type="inferred from homology"/>
<dbReference type="HAMAP" id="MF_00006">
    <property type="entry name" value="Arg_succ_lyase"/>
    <property type="match status" value="1"/>
</dbReference>
<dbReference type="GO" id="GO:0004056">
    <property type="term" value="F:argininosuccinate lyase activity"/>
    <property type="evidence" value="ECO:0007669"/>
    <property type="project" value="UniProtKB-UniRule"/>
</dbReference>
<evidence type="ECO:0000256" key="2">
    <source>
        <dbReference type="ARBA" id="ARBA00004941"/>
    </source>
</evidence>
<organism evidence="8 9">
    <name type="scientific">Candidatus Lambdaproteobacteria bacterium RIFOXYD2_FULL_56_26</name>
    <dbReference type="NCBI Taxonomy" id="1817773"/>
    <lineage>
        <taxon>Bacteria</taxon>
        <taxon>Pseudomonadati</taxon>
        <taxon>Pseudomonadota</taxon>
        <taxon>Candidatus Lambdaproteobacteria</taxon>
    </lineage>
</organism>
<dbReference type="UniPathway" id="UPA00068">
    <property type="reaction ID" value="UER00114"/>
</dbReference>
<dbReference type="NCBIfam" id="TIGR00838">
    <property type="entry name" value="argH"/>
    <property type="match status" value="1"/>
</dbReference>
<keyword evidence="5 8" id="KW-0456">Lyase</keyword>
<dbReference type="CDD" id="cd01359">
    <property type="entry name" value="Argininosuccinate_lyase"/>
    <property type="match status" value="1"/>
</dbReference>
<dbReference type="PRINTS" id="PR00145">
    <property type="entry name" value="ARGSUCLYASE"/>
</dbReference>
<comment type="catalytic activity">
    <reaction evidence="1 5">
        <text>2-(N(omega)-L-arginino)succinate = fumarate + L-arginine</text>
        <dbReference type="Rhea" id="RHEA:24020"/>
        <dbReference type="ChEBI" id="CHEBI:29806"/>
        <dbReference type="ChEBI" id="CHEBI:32682"/>
        <dbReference type="ChEBI" id="CHEBI:57472"/>
        <dbReference type="EC" id="4.3.2.1"/>
    </reaction>
</comment>
<dbReference type="Gene3D" id="1.10.275.10">
    <property type="entry name" value="Fumarase/aspartase (N-terminal domain)"/>
    <property type="match status" value="1"/>
</dbReference>
<comment type="caution">
    <text evidence="8">The sequence shown here is derived from an EMBL/GenBank/DDBJ whole genome shotgun (WGS) entry which is preliminary data.</text>
</comment>
<evidence type="ECO:0000259" key="7">
    <source>
        <dbReference type="Pfam" id="PF14698"/>
    </source>
</evidence>
<dbReference type="Pfam" id="PF00206">
    <property type="entry name" value="Lyase_1"/>
    <property type="match status" value="1"/>
</dbReference>
<reference evidence="8 9" key="1">
    <citation type="journal article" date="2016" name="Nat. Commun.">
        <title>Thousands of microbial genomes shed light on interconnected biogeochemical processes in an aquifer system.</title>
        <authorList>
            <person name="Anantharaman K."/>
            <person name="Brown C.T."/>
            <person name="Hug L.A."/>
            <person name="Sharon I."/>
            <person name="Castelle C.J."/>
            <person name="Probst A.J."/>
            <person name="Thomas B.C."/>
            <person name="Singh A."/>
            <person name="Wilkins M.J."/>
            <person name="Karaoz U."/>
            <person name="Brodie E.L."/>
            <person name="Williams K.H."/>
            <person name="Hubbard S.S."/>
            <person name="Banfield J.F."/>
        </authorList>
    </citation>
    <scope>NUCLEOTIDE SEQUENCE [LARGE SCALE GENOMIC DNA]</scope>
</reference>
<dbReference type="InterPro" id="IPR024083">
    <property type="entry name" value="Fumarase/histidase_N"/>
</dbReference>
<dbReference type="EMBL" id="MFNF01000050">
    <property type="protein sequence ID" value="OGH00103.1"/>
    <property type="molecule type" value="Genomic_DNA"/>
</dbReference>
<dbReference type="InterPro" id="IPR000362">
    <property type="entry name" value="Fumarate_lyase_fam"/>
</dbReference>
<dbReference type="Gene3D" id="1.20.200.10">
    <property type="entry name" value="Fumarase/aspartase (Central domain)"/>
    <property type="match status" value="1"/>
</dbReference>
<evidence type="ECO:0000256" key="3">
    <source>
        <dbReference type="ARBA" id="ARBA00012338"/>
    </source>
</evidence>
<accession>A0A1F6GPT8</accession>
<dbReference type="GO" id="GO:0042450">
    <property type="term" value="P:L-arginine biosynthetic process via ornithine"/>
    <property type="evidence" value="ECO:0007669"/>
    <property type="project" value="UniProtKB-UniRule"/>
</dbReference>
<gene>
    <name evidence="5" type="primary">argH</name>
    <name evidence="8" type="ORF">A2557_04460</name>
</gene>
<evidence type="ECO:0000313" key="8">
    <source>
        <dbReference type="EMBL" id="OGH00103.1"/>
    </source>
</evidence>
<dbReference type="InterPro" id="IPR009049">
    <property type="entry name" value="Argininosuccinate_lyase"/>
</dbReference>
<evidence type="ECO:0000259" key="6">
    <source>
        <dbReference type="Pfam" id="PF00206"/>
    </source>
</evidence>
<evidence type="ECO:0000256" key="4">
    <source>
        <dbReference type="ARBA" id="ARBA00022571"/>
    </source>
</evidence>
<comment type="subcellular location">
    <subcellularLocation>
        <location evidence="5">Cytoplasm</location>
    </subcellularLocation>
</comment>
<dbReference type="AlphaFoldDB" id="A0A1F6GPT8"/>
<dbReference type="PRINTS" id="PR00149">
    <property type="entry name" value="FUMRATELYASE"/>
</dbReference>
<feature type="domain" description="Argininosuccinate lyase C-terminal" evidence="7">
    <location>
        <begin position="374"/>
        <end position="422"/>
    </location>
</feature>
<dbReference type="Gene3D" id="1.10.40.30">
    <property type="entry name" value="Fumarase/aspartase (C-terminal domain)"/>
    <property type="match status" value="1"/>
</dbReference>
<evidence type="ECO:0000256" key="5">
    <source>
        <dbReference type="HAMAP-Rule" id="MF_00006"/>
    </source>
</evidence>
<dbReference type="GO" id="GO:0005829">
    <property type="term" value="C:cytosol"/>
    <property type="evidence" value="ECO:0007669"/>
    <property type="project" value="TreeGrafter"/>
</dbReference>
<dbReference type="Proteomes" id="UP000177583">
    <property type="component" value="Unassembled WGS sequence"/>
</dbReference>
<dbReference type="PANTHER" id="PTHR43814:SF1">
    <property type="entry name" value="ARGININOSUCCINATE LYASE"/>
    <property type="match status" value="1"/>
</dbReference>
<evidence type="ECO:0000313" key="9">
    <source>
        <dbReference type="Proteomes" id="UP000177583"/>
    </source>
</evidence>
<dbReference type="InterPro" id="IPR020557">
    <property type="entry name" value="Fumarate_lyase_CS"/>
</dbReference>
<sequence>MTEKTKKSQVWGGRLTESPLAANVRFCAGRDVAALPMADQELLFFDLWTNLAHAKMLSEVGVLSAQEYREIYQALSAIDLESFVLDPAREDVHINLEHYLVQQKGLEGAKKIHSGRSRNDQVSTDMRLYLRSKTLEVASSLGLLVEAILTKAAKLTDAVMPGFTHYQPAMPTTAAHWLTAWSQGLLRDLEALLEDLARMNKSPLGAAASFGTSWPINRERTAELLAFDGVEENSLEAISSRGEMETRVAATLAVMVNRLSQVSQDLILWTTPFYRFAKIADRYVTGSSIMPQKRNPDFAEIIRAKAALTTGSLTSLLGIAKGAMSGYNRDSQQTKSLILDLFREIEDAPVILAGVIESLEFDLAALQQAAKRDFLNAADVADWLAQQFGLSFRDCYELLSLAVKYSALTSHQLTLEGLLQAARETGLADKVVLDQAKVDWLNDPASMLDLKRHTGAPSKDSVQRMLLGQRERLKKVQSQTDLWRKKIGSGSLGELENLKPTSW</sequence>
<comment type="pathway">
    <text evidence="2 5">Amino-acid biosynthesis; L-arginine biosynthesis; L-arginine from L-ornithine and carbamoyl phosphate: step 3/3.</text>
</comment>
<dbReference type="SUPFAM" id="SSF48557">
    <property type="entry name" value="L-aspartase-like"/>
    <property type="match status" value="1"/>
</dbReference>
<dbReference type="PANTHER" id="PTHR43814">
    <property type="entry name" value="ARGININOSUCCINATE LYASE"/>
    <property type="match status" value="1"/>
</dbReference>
<dbReference type="Pfam" id="PF14698">
    <property type="entry name" value="ASL_C2"/>
    <property type="match status" value="1"/>
</dbReference>
<dbReference type="InterPro" id="IPR008948">
    <property type="entry name" value="L-Aspartase-like"/>
</dbReference>
<keyword evidence="4 5" id="KW-0055">Arginine biosynthesis</keyword>
<dbReference type="InterPro" id="IPR022761">
    <property type="entry name" value="Fumarate_lyase_N"/>
</dbReference>
<name>A0A1F6GPT8_9PROT</name>
<dbReference type="PROSITE" id="PS00163">
    <property type="entry name" value="FUMARATE_LYASES"/>
    <property type="match status" value="1"/>
</dbReference>
<feature type="domain" description="Fumarate lyase N-terminal" evidence="6">
    <location>
        <begin position="52"/>
        <end position="307"/>
    </location>
</feature>
<keyword evidence="5" id="KW-0963">Cytoplasm</keyword>
<dbReference type="InterPro" id="IPR029419">
    <property type="entry name" value="Arg_succ_lyase_C"/>
</dbReference>
<keyword evidence="5" id="KW-0028">Amino-acid biosynthesis</keyword>